<evidence type="ECO:0000313" key="18">
    <source>
        <dbReference type="Proteomes" id="UP000694569"/>
    </source>
</evidence>
<dbReference type="Pfam" id="PF17450">
    <property type="entry name" value="Melibiase_2_C"/>
    <property type="match status" value="1"/>
</dbReference>
<dbReference type="FunFam" id="3.20.20.70:FF:000070">
    <property type="entry name" value="Alpha-galactosidase"/>
    <property type="match status" value="1"/>
</dbReference>
<organism evidence="17 18">
    <name type="scientific">Leptobrachium leishanense</name>
    <name type="common">Leishan spiny toad</name>
    <dbReference type="NCBI Taxonomy" id="445787"/>
    <lineage>
        <taxon>Eukaryota</taxon>
        <taxon>Metazoa</taxon>
        <taxon>Chordata</taxon>
        <taxon>Craniata</taxon>
        <taxon>Vertebrata</taxon>
        <taxon>Euteleostomi</taxon>
        <taxon>Amphibia</taxon>
        <taxon>Batrachia</taxon>
        <taxon>Anura</taxon>
        <taxon>Pelobatoidea</taxon>
        <taxon>Megophryidae</taxon>
        <taxon>Leptobrachium</taxon>
    </lineage>
</organism>
<evidence type="ECO:0000256" key="7">
    <source>
        <dbReference type="ARBA" id="ARBA00023098"/>
    </source>
</evidence>
<dbReference type="PANTHER" id="PTHR11452">
    <property type="entry name" value="ALPHA-GALACTOSIDASE/ALPHA-N-ACETYLGALACTOSAMINIDASE"/>
    <property type="match status" value="1"/>
</dbReference>
<keyword evidence="5" id="KW-0732">Signal</keyword>
<dbReference type="PANTHER" id="PTHR11452:SF93">
    <property type="entry name" value="ALPHA-GALACTOSIDASE"/>
    <property type="match status" value="1"/>
</dbReference>
<dbReference type="InterPro" id="IPR017853">
    <property type="entry name" value="GH"/>
</dbReference>
<reference evidence="17" key="2">
    <citation type="submission" date="2025-09" db="UniProtKB">
        <authorList>
            <consortium name="Ensembl"/>
        </authorList>
    </citation>
    <scope>IDENTIFICATION</scope>
</reference>
<evidence type="ECO:0000256" key="1">
    <source>
        <dbReference type="ARBA" id="ARBA00001255"/>
    </source>
</evidence>
<dbReference type="Gene3D" id="2.60.40.1180">
    <property type="entry name" value="Golgi alpha-mannosidase II"/>
    <property type="match status" value="1"/>
</dbReference>
<dbReference type="SUPFAM" id="SSF51445">
    <property type="entry name" value="(Trans)glycosidases"/>
    <property type="match status" value="1"/>
</dbReference>
<evidence type="ECO:0000256" key="11">
    <source>
        <dbReference type="ARBA" id="ARBA00023295"/>
    </source>
</evidence>
<dbReference type="GO" id="GO:0046479">
    <property type="term" value="P:glycosphingolipid catabolic process"/>
    <property type="evidence" value="ECO:0007669"/>
    <property type="project" value="UniProtKB-ARBA"/>
</dbReference>
<comment type="catalytic activity">
    <reaction evidence="12">
        <text>a globoside Gb3Cer + H2O = a beta-D-galactosyl-(1-&gt;4)-beta-D-glucosyl-(1&lt;-&gt;1)-ceramide + D-galactose</text>
        <dbReference type="Rhea" id="RHEA:48020"/>
        <dbReference type="ChEBI" id="CHEBI:4139"/>
        <dbReference type="ChEBI" id="CHEBI:15377"/>
        <dbReference type="ChEBI" id="CHEBI:79208"/>
        <dbReference type="ChEBI" id="CHEBI:88154"/>
    </reaction>
    <physiologicalReaction direction="left-to-right" evidence="12">
        <dbReference type="Rhea" id="RHEA:48021"/>
    </physiologicalReaction>
</comment>
<keyword evidence="18" id="KW-1185">Reference proteome</keyword>
<name>A0A8C5PYB0_9ANUR</name>
<protein>
    <recommendedName>
        <fullName evidence="15">Alpha-galactosidase</fullName>
        <ecNumber evidence="15">3.2.1.-</ecNumber>
    </recommendedName>
</protein>
<evidence type="ECO:0000256" key="12">
    <source>
        <dbReference type="ARBA" id="ARBA00051267"/>
    </source>
</evidence>
<evidence type="ECO:0000256" key="13">
    <source>
        <dbReference type="ARBA" id="ARBA00051382"/>
    </source>
</evidence>
<evidence type="ECO:0000256" key="4">
    <source>
        <dbReference type="ARBA" id="ARBA00011738"/>
    </source>
</evidence>
<keyword evidence="11 15" id="KW-0326">Glycosidase</keyword>
<feature type="domain" description="Alpha galactosidase A C-terminal" evidence="16">
    <location>
        <begin position="395"/>
        <end position="479"/>
    </location>
</feature>
<comment type="function">
    <text evidence="14">Catalyzes the hydrolysis of glycosphingolipids and participates in their degradation in the lysosome.</text>
</comment>
<dbReference type="CDD" id="cd14792">
    <property type="entry name" value="GH27"/>
    <property type="match status" value="1"/>
</dbReference>
<dbReference type="Pfam" id="PF16499">
    <property type="entry name" value="Melibiase_2"/>
    <property type="match status" value="1"/>
</dbReference>
<keyword evidence="6 15" id="KW-0378">Hydrolase</keyword>
<dbReference type="GO" id="GO:0005576">
    <property type="term" value="C:extracellular region"/>
    <property type="evidence" value="ECO:0007669"/>
    <property type="project" value="UniProtKB-ARBA"/>
</dbReference>
<comment type="catalytic activity">
    <reaction evidence="13">
        <text>a globoside Gb3Cer (d18:1(4E)) + H2O = a beta-D-Gal-(1-&gt;4)-beta-D-Glc-(1&lt;-&gt;1)-Cer(d18:1(4E)) + D-galactose</text>
        <dbReference type="Rhea" id="RHEA:21112"/>
        <dbReference type="ChEBI" id="CHEBI:4139"/>
        <dbReference type="ChEBI" id="CHEBI:15377"/>
        <dbReference type="ChEBI" id="CHEBI:17950"/>
        <dbReference type="ChEBI" id="CHEBI:18313"/>
    </reaction>
    <physiologicalReaction direction="left-to-right" evidence="13">
        <dbReference type="Rhea" id="RHEA:21113"/>
    </physiologicalReaction>
</comment>
<dbReference type="InterPro" id="IPR000111">
    <property type="entry name" value="Glyco_hydro_27/36_CS"/>
</dbReference>
<dbReference type="GO" id="GO:0016139">
    <property type="term" value="P:glycoside catabolic process"/>
    <property type="evidence" value="ECO:0007669"/>
    <property type="project" value="TreeGrafter"/>
</dbReference>
<evidence type="ECO:0000313" key="17">
    <source>
        <dbReference type="Ensembl" id="ENSLLEP00000029561.1"/>
    </source>
</evidence>
<dbReference type="Proteomes" id="UP000694569">
    <property type="component" value="Unplaced"/>
</dbReference>
<dbReference type="FunFam" id="2.60.40.1180:FF:000017">
    <property type="entry name" value="Alpha-galactosidase A"/>
    <property type="match status" value="1"/>
</dbReference>
<dbReference type="PRINTS" id="PR00740">
    <property type="entry name" value="GLHYDRLASE27"/>
</dbReference>
<dbReference type="PROSITE" id="PS00512">
    <property type="entry name" value="ALPHA_GALACTOSIDASE"/>
    <property type="match status" value="1"/>
</dbReference>
<evidence type="ECO:0000256" key="9">
    <source>
        <dbReference type="ARBA" id="ARBA00023180"/>
    </source>
</evidence>
<reference evidence="17" key="1">
    <citation type="submission" date="2025-08" db="UniProtKB">
        <authorList>
            <consortium name="Ensembl"/>
        </authorList>
    </citation>
    <scope>IDENTIFICATION</scope>
</reference>
<evidence type="ECO:0000256" key="3">
    <source>
        <dbReference type="ARBA" id="ARBA00009743"/>
    </source>
</evidence>
<evidence type="ECO:0000256" key="8">
    <source>
        <dbReference type="ARBA" id="ARBA00023157"/>
    </source>
</evidence>
<dbReference type="GO" id="GO:0004557">
    <property type="term" value="F:alpha-galactosidase activity"/>
    <property type="evidence" value="ECO:0007669"/>
    <property type="project" value="UniProtKB-EC"/>
</dbReference>
<evidence type="ECO:0000256" key="2">
    <source>
        <dbReference type="ARBA" id="ARBA00004371"/>
    </source>
</evidence>
<dbReference type="GO" id="GO:0005764">
    <property type="term" value="C:lysosome"/>
    <property type="evidence" value="ECO:0007669"/>
    <property type="project" value="UniProtKB-SubCell"/>
</dbReference>
<dbReference type="OrthoDB" id="5795902at2759"/>
<evidence type="ECO:0000256" key="6">
    <source>
        <dbReference type="ARBA" id="ARBA00022801"/>
    </source>
</evidence>
<keyword evidence="10" id="KW-0458">Lysosome</keyword>
<accession>A0A8C5PYB0</accession>
<evidence type="ECO:0000256" key="10">
    <source>
        <dbReference type="ARBA" id="ARBA00023228"/>
    </source>
</evidence>
<sequence length="502" mass="56078">MFRPSQAFRFQASQAPPFQPSQATRIQPCQVSVVKSCPAKSAALRGEIKSAALQSEIEFSMYQLHAKSAALQGCKDTPGKKTMHLLCFGFFLVLCSSSSALDNGLVRTPPMGWMTWERYRCNIDCKNDPENCVSEHLIKAMADQMANEGWRELGYVYLSIDDCWTKKQRDPNGRLEPDPDRFPSGIKALADYVHSRGLKLGIYSDMGNYTCGGYPGTTLDTIKTDAETFSSWEVDMLKFDGCYSNDTEKAIGYPKMSSALNATGRQILYSCSWPAYEGGLPPKVNYTQLGNICNMWRNYGDIQDSWASVLDIIKWYAVNQDVLQPTAGPGHWNDPDMLITGDFGLSYEQSKAQLAIWAILAAPLIMSNDLRTISQEAKDLLQNRLLIYINQDSLGIQGRQIMKVDCLGVWKRELVNGQYAIAVINMGDDGLPRPFTTSLGLLNVTQCPVGYKLYDVFDRNYLGLFNSETTFNLKINPSGVVMLFIQPASVVNHMKRHGSYFG</sequence>
<dbReference type="EC" id="3.2.1.-" evidence="15"/>
<dbReference type="Gene3D" id="3.20.20.70">
    <property type="entry name" value="Aldolase class I"/>
    <property type="match status" value="1"/>
</dbReference>
<dbReference type="InterPro" id="IPR013780">
    <property type="entry name" value="Glyco_hydro_b"/>
</dbReference>
<comment type="subcellular location">
    <subcellularLocation>
        <location evidence="2">Lysosome</location>
    </subcellularLocation>
</comment>
<evidence type="ECO:0000256" key="15">
    <source>
        <dbReference type="RuleBase" id="RU361168"/>
    </source>
</evidence>
<evidence type="ECO:0000256" key="5">
    <source>
        <dbReference type="ARBA" id="ARBA00022729"/>
    </source>
</evidence>
<dbReference type="SUPFAM" id="SSF51011">
    <property type="entry name" value="Glycosyl hydrolase domain"/>
    <property type="match status" value="1"/>
</dbReference>
<dbReference type="AlphaFoldDB" id="A0A8C5PYB0"/>
<dbReference type="GeneTree" id="ENSGT00390000008751"/>
<dbReference type="GO" id="GO:0016020">
    <property type="term" value="C:membrane"/>
    <property type="evidence" value="ECO:0007669"/>
    <property type="project" value="GOC"/>
</dbReference>
<comment type="catalytic activity">
    <reaction evidence="1">
        <text>Hydrolysis of terminal, non-reducing alpha-D-galactose residues in alpha-D-galactosides, including galactose oligosaccharides, galactomannans and galactolipids.</text>
        <dbReference type="EC" id="3.2.1.22"/>
    </reaction>
</comment>
<keyword evidence="7" id="KW-0443">Lipid metabolism</keyword>
<dbReference type="GO" id="GO:0009311">
    <property type="term" value="P:oligosaccharide metabolic process"/>
    <property type="evidence" value="ECO:0007669"/>
    <property type="project" value="TreeGrafter"/>
</dbReference>
<dbReference type="InterPro" id="IPR013785">
    <property type="entry name" value="Aldolase_TIM"/>
</dbReference>
<comment type="similarity">
    <text evidence="3 15">Belongs to the glycosyl hydrolase 27 family.</text>
</comment>
<evidence type="ECO:0000256" key="14">
    <source>
        <dbReference type="ARBA" id="ARBA00056170"/>
    </source>
</evidence>
<dbReference type="Ensembl" id="ENSLLET00000030700.1">
    <property type="protein sequence ID" value="ENSLLEP00000029561.1"/>
    <property type="gene ID" value="ENSLLEG00000018631.1"/>
</dbReference>
<keyword evidence="9" id="KW-0325">Glycoprotein</keyword>
<proteinExistence type="inferred from homology"/>
<evidence type="ECO:0000259" key="16">
    <source>
        <dbReference type="Pfam" id="PF17450"/>
    </source>
</evidence>
<dbReference type="InterPro" id="IPR035373">
    <property type="entry name" value="Melibiase/NAGA_C"/>
</dbReference>
<dbReference type="InterPro" id="IPR002241">
    <property type="entry name" value="Glyco_hydro_27"/>
</dbReference>
<keyword evidence="8 15" id="KW-1015">Disulfide bond</keyword>
<comment type="subunit">
    <text evidence="4 15">Homodimer.</text>
</comment>